<feature type="signal peptide" evidence="1">
    <location>
        <begin position="1"/>
        <end position="20"/>
    </location>
</feature>
<dbReference type="Proteomes" id="UP001595453">
    <property type="component" value="Unassembled WGS sequence"/>
</dbReference>
<reference evidence="3" key="1">
    <citation type="journal article" date="2019" name="Int. J. Syst. Evol. Microbiol.">
        <title>The Global Catalogue of Microorganisms (GCM) 10K type strain sequencing project: providing services to taxonomists for standard genome sequencing and annotation.</title>
        <authorList>
            <consortium name="The Broad Institute Genomics Platform"/>
            <consortium name="The Broad Institute Genome Sequencing Center for Infectious Disease"/>
            <person name="Wu L."/>
            <person name="Ma J."/>
        </authorList>
    </citation>
    <scope>NUCLEOTIDE SEQUENCE [LARGE SCALE GENOMIC DNA]</scope>
    <source>
        <strain evidence="3">KCTC 42730</strain>
    </source>
</reference>
<accession>A0ABV7CFB2</accession>
<dbReference type="RefSeq" id="WP_377120392.1">
    <property type="nucleotide sequence ID" value="NZ_JBHRSD010000002.1"/>
</dbReference>
<comment type="caution">
    <text evidence="2">The sequence shown here is derived from an EMBL/GenBank/DDBJ whole genome shotgun (WGS) entry which is preliminary data.</text>
</comment>
<dbReference type="EMBL" id="JBHRSD010000002">
    <property type="protein sequence ID" value="MFC3031297.1"/>
    <property type="molecule type" value="Genomic_DNA"/>
</dbReference>
<evidence type="ECO:0000313" key="2">
    <source>
        <dbReference type="EMBL" id="MFC3031297.1"/>
    </source>
</evidence>
<keyword evidence="3" id="KW-1185">Reference proteome</keyword>
<feature type="chain" id="PRO_5047302739" evidence="1">
    <location>
        <begin position="21"/>
        <end position="279"/>
    </location>
</feature>
<proteinExistence type="predicted"/>
<protein>
    <submittedName>
        <fullName evidence="2">CsiV family protein</fullName>
    </submittedName>
</protein>
<dbReference type="Pfam" id="PF10972">
    <property type="entry name" value="CsiV"/>
    <property type="match status" value="1"/>
</dbReference>
<organism evidence="2 3">
    <name type="scientific">Pseudoalteromonas fenneropenaei</name>
    <dbReference type="NCBI Taxonomy" id="1737459"/>
    <lineage>
        <taxon>Bacteria</taxon>
        <taxon>Pseudomonadati</taxon>
        <taxon>Pseudomonadota</taxon>
        <taxon>Gammaproteobacteria</taxon>
        <taxon>Alteromonadales</taxon>
        <taxon>Pseudoalteromonadaceae</taxon>
        <taxon>Pseudoalteromonas</taxon>
    </lineage>
</organism>
<keyword evidence="1" id="KW-0732">Signal</keyword>
<dbReference type="InterPro" id="IPR021241">
    <property type="entry name" value="CsiV"/>
</dbReference>
<evidence type="ECO:0000256" key="1">
    <source>
        <dbReference type="SAM" id="SignalP"/>
    </source>
</evidence>
<sequence length="279" mass="32354">MKLKAMLLLPVLLFSSLSHAERWFEVEFIAFEQQPNPQLREDFSLSHAELKGKNQRDLLTDGFNLYGQKECLNGKREFPLAPLAEQLLSASNVSRYCPDNFNYLDSYDPLPLSPAAEPQEHTDAIYLLDSSQLQMQDVVTKLRRKGLKPMLHTGWRFPEQSERRAPNMVIYAGKRFAAPSSYEAVSNRVANAGYQSLLQPEFGVLQQPEPDLWQLQGLMKIHVRHYLFITTDFDYRYYNLDGGLESARFSQFTRVYSGDIHYLDHPKMGMIIQIRKYQH</sequence>
<name>A0ABV7CFB2_9GAMM</name>
<evidence type="ECO:0000313" key="3">
    <source>
        <dbReference type="Proteomes" id="UP001595453"/>
    </source>
</evidence>
<gene>
    <name evidence="2" type="ORF">ACFOEE_01990</name>
</gene>